<evidence type="ECO:0000313" key="9">
    <source>
        <dbReference type="Proteomes" id="UP000018877"/>
    </source>
</evidence>
<evidence type="ECO:0000313" key="8">
    <source>
        <dbReference type="EMBL" id="ETI69023.1"/>
    </source>
</evidence>
<dbReference type="AlphaFoldDB" id="A0AB94IPX6"/>
<dbReference type="SUPFAM" id="SSF56645">
    <property type="entry name" value="Acyl-CoA dehydrogenase NM domain-like"/>
    <property type="match status" value="1"/>
</dbReference>
<keyword evidence="3" id="KW-0560">Oxidoreductase</keyword>
<dbReference type="InterPro" id="IPR036250">
    <property type="entry name" value="AcylCo_DH-like_C"/>
</dbReference>
<dbReference type="Pfam" id="PF11794">
    <property type="entry name" value="HpaB_N"/>
    <property type="match status" value="1"/>
</dbReference>
<keyword evidence="2 4" id="KW-0274">FAD</keyword>
<dbReference type="PANTHER" id="PTHR36117:SF3">
    <property type="entry name" value="4-HYDROXYPHENYLACETATE 3-MONOOXYGENASE-RELATED"/>
    <property type="match status" value="1"/>
</dbReference>
<dbReference type="InterPro" id="IPR024719">
    <property type="entry name" value="HpaB/PvcC/4-BUDH_C"/>
</dbReference>
<dbReference type="Pfam" id="PF03241">
    <property type="entry name" value="HpaB"/>
    <property type="match status" value="1"/>
</dbReference>
<protein>
    <submittedName>
        <fullName evidence="8">Vinylacetyl-CoA delta-isomerase</fullName>
    </submittedName>
</protein>
<dbReference type="SUPFAM" id="SSF47203">
    <property type="entry name" value="Acyl-CoA dehydrogenase C-terminal domain-like"/>
    <property type="match status" value="1"/>
</dbReference>
<evidence type="ECO:0000256" key="5">
    <source>
        <dbReference type="SAM" id="MobiDB-lite"/>
    </source>
</evidence>
<dbReference type="Proteomes" id="UP000018877">
    <property type="component" value="Unassembled WGS sequence"/>
</dbReference>
<evidence type="ECO:0000259" key="7">
    <source>
        <dbReference type="Pfam" id="PF11794"/>
    </source>
</evidence>
<dbReference type="Gene3D" id="1.20.140.10">
    <property type="entry name" value="Butyryl-CoA Dehydrogenase, subunit A, domain 3"/>
    <property type="match status" value="1"/>
</dbReference>
<dbReference type="RefSeq" id="WP_024028137.1">
    <property type="nucleotide sequence ID" value="NZ_ALAN01000059.1"/>
</dbReference>
<evidence type="ECO:0000256" key="4">
    <source>
        <dbReference type="PIRSR" id="PIRSR000331-2"/>
    </source>
</evidence>
<organism evidence="8 9">
    <name type="scientific">Neobacillus vireti LMG 21834</name>
    <dbReference type="NCBI Taxonomy" id="1131730"/>
    <lineage>
        <taxon>Bacteria</taxon>
        <taxon>Bacillati</taxon>
        <taxon>Bacillota</taxon>
        <taxon>Bacilli</taxon>
        <taxon>Bacillales</taxon>
        <taxon>Bacillaceae</taxon>
        <taxon>Neobacillus</taxon>
    </lineage>
</organism>
<keyword evidence="9" id="KW-1185">Reference proteome</keyword>
<dbReference type="EMBL" id="ALAN01000059">
    <property type="protein sequence ID" value="ETI69023.1"/>
    <property type="molecule type" value="Genomic_DNA"/>
</dbReference>
<feature type="binding site" evidence="4">
    <location>
        <position position="189"/>
    </location>
    <ligand>
        <name>FAD</name>
        <dbReference type="ChEBI" id="CHEBI:57692"/>
    </ligand>
</feature>
<dbReference type="InterPro" id="IPR024674">
    <property type="entry name" value="HpaB/PvcC/4-BUDH_N"/>
</dbReference>
<comment type="caution">
    <text evidence="8">The sequence shown here is derived from an EMBL/GenBank/DDBJ whole genome shotgun (WGS) entry which is preliminary data.</text>
</comment>
<dbReference type="Gene3D" id="1.10.3140.10">
    <property type="entry name" value="4-hydroxybutyryl-coa dehydratase, domain 1"/>
    <property type="match status" value="1"/>
</dbReference>
<proteinExistence type="predicted"/>
<feature type="domain" description="HpaB/PvcC/4-BUDH C-terminal" evidence="6">
    <location>
        <begin position="281"/>
        <end position="474"/>
    </location>
</feature>
<name>A0AB94IPX6_9BACI</name>
<keyword evidence="1" id="KW-0285">Flavoprotein</keyword>
<accession>A0AB94IPX6</accession>
<feature type="compositionally biased region" description="Basic and acidic residues" evidence="5">
    <location>
        <begin position="151"/>
        <end position="161"/>
    </location>
</feature>
<evidence type="ECO:0000256" key="2">
    <source>
        <dbReference type="ARBA" id="ARBA00022827"/>
    </source>
</evidence>
<dbReference type="InterPro" id="IPR046373">
    <property type="entry name" value="Acyl-CoA_Oxase/DH_mid-dom_sf"/>
</dbReference>
<evidence type="ECO:0000256" key="1">
    <source>
        <dbReference type="ARBA" id="ARBA00022630"/>
    </source>
</evidence>
<dbReference type="InterPro" id="IPR009100">
    <property type="entry name" value="AcylCoA_DH/oxidase_NM_dom_sf"/>
</dbReference>
<dbReference type="PANTHER" id="PTHR36117">
    <property type="entry name" value="4-HYDROXYPHENYLACETATE 3-MONOOXYGENASE-RELATED"/>
    <property type="match status" value="1"/>
</dbReference>
<evidence type="ECO:0000259" key="6">
    <source>
        <dbReference type="Pfam" id="PF03241"/>
    </source>
</evidence>
<gene>
    <name evidence="8" type="ORF">BAVI_09686</name>
</gene>
<dbReference type="PIRSF" id="PIRSF000331">
    <property type="entry name" value="HpaA_HpaB"/>
    <property type="match status" value="1"/>
</dbReference>
<evidence type="ECO:0000256" key="3">
    <source>
        <dbReference type="ARBA" id="ARBA00023002"/>
    </source>
</evidence>
<feature type="domain" description="HpaB/PvcC/4-BUDH N-terminal" evidence="7">
    <location>
        <begin position="3"/>
        <end position="273"/>
    </location>
</feature>
<reference evidence="8 9" key="1">
    <citation type="journal article" date="2014" name="Environ. Microbiol.">
        <title>The nitrate-ammonifying and nosZ-carrying bacterium Bacillus vireti is a potent source and sink for nitric and nitrous oxide under high nitrate conditions.</title>
        <authorList>
            <person name="Mania D."/>
            <person name="Heylen K."/>
            <person name="van Spanning R.J."/>
            <person name="Frostegard A."/>
        </authorList>
    </citation>
    <scope>NUCLEOTIDE SEQUENCE [LARGE SCALE GENOMIC DNA]</scope>
    <source>
        <strain evidence="8 9">LMG 21834</strain>
    </source>
</reference>
<sequence length="485" mass="54339">MMTQEEYIESLRKQKKEVYFMGERVENVVDHPAMRPHINAASVTYKLGTEEQYEELGSATSHLTGEKINRWTHIPQNQEDLVKKAMMLRVAGQITGTCFQRCVGMDGLITLYSTTWEMDRDLGTNYHERFKRFLIDTQNNDFMTDGAMTDPKGDRSKRPSEQQDPDQYVRVVEEREDGIVVRGAKMHQTGAINSHQILVMPGTAMTPNDADYAISFAVPADEAGIVYVFGRQVNDSRKWEGKIDQGNAKYGVVGGEALIIFEDVFVPWERVFMYKETKYTGKLVDRFASYHRQNYGACKAGNLDVLIGATASLADMHGISKASHVKEKLSEMAHLVETMYSGALACSFNCSTSGCGTAFVDPVLANTSKLNTARYYPEVTKLSQDLAGGFVATLPSEKELDNPRIAPYIYKYYRTGENVDPIQRIKMGRLIENMTGSTPIIECMHGAGSPQAQKVVIQRSINWGEKIKYASEIVKDSEEPSEVTS</sequence>
<dbReference type="Gene3D" id="2.40.110.10">
    <property type="entry name" value="Butyryl-CoA Dehydrogenase, subunit A, domain 2"/>
    <property type="match status" value="1"/>
</dbReference>
<feature type="region of interest" description="Disordered" evidence="5">
    <location>
        <begin position="142"/>
        <end position="166"/>
    </location>
</feature>
<dbReference type="GO" id="GO:0016627">
    <property type="term" value="F:oxidoreductase activity, acting on the CH-CH group of donors"/>
    <property type="evidence" value="ECO:0007669"/>
    <property type="project" value="InterPro"/>
</dbReference>
<dbReference type="InterPro" id="IPR004925">
    <property type="entry name" value="HpaB/PvcC/4-BUDH"/>
</dbReference>